<gene>
    <name evidence="2" type="ORF">C3E79_00065</name>
</gene>
<keyword evidence="2" id="KW-0540">Nuclease</keyword>
<dbReference type="GO" id="GO:0008270">
    <property type="term" value="F:zinc ion binding"/>
    <property type="evidence" value="ECO:0007669"/>
    <property type="project" value="InterPro"/>
</dbReference>
<dbReference type="Pfam" id="PF01844">
    <property type="entry name" value="HNH"/>
    <property type="match status" value="1"/>
</dbReference>
<keyword evidence="2" id="KW-0378">Hydrolase</keyword>
<organism evidence="2 3">
    <name type="scientific">Corynebacterium liangguodongii</name>
    <dbReference type="NCBI Taxonomy" id="2079535"/>
    <lineage>
        <taxon>Bacteria</taxon>
        <taxon>Bacillati</taxon>
        <taxon>Actinomycetota</taxon>
        <taxon>Actinomycetes</taxon>
        <taxon>Mycobacteriales</taxon>
        <taxon>Corynebacteriaceae</taxon>
        <taxon>Corynebacterium</taxon>
    </lineage>
</organism>
<sequence length="486" mass="53111">MTTQLAHLVDDIANATHALSEAFSTPESLTFHAVRGEMERLYAALEKFGFIDASFAYLAERDGAGSVVGAHHAIQYFVDVLGFSRAEAMDRIMRGKRLFGEPEVPPQPDEPAEDPEAQARREQEEERRKAEARKARAEARKEAARVNAEKQKIIAQCLRDLNEHSNPGFDALHSLALKEATSRTPEDLRAWLRDQVARANRAGRDYDDKKDPLAAWKKRGVTFGHPDSDGLARMVVTGPKAELSLFKALIQPGYAPGTNTGVDPSADTRTRAQRGFDQLMAIARAYDAEKAKRSHGVCSIVLSLTLEDLLGSEAGEAFPTNTGTDLSALDILRLGLGKTDFILQLDDVTGLPLSLGATRLASVHQKLALLAAQGVCAWAGCDKAAMELEAHHVLAWKDGGRTDIDNLVGLCRQHHRCNNDARDGAGNKGFVDINPDTGRVEHHPADGSPPRTNETHGYHTSAGAKIRRRAKRNRRRGPTQAVLFPP</sequence>
<proteinExistence type="predicted"/>
<dbReference type="SMART" id="SM00507">
    <property type="entry name" value="HNHc"/>
    <property type="match status" value="1"/>
</dbReference>
<accession>A0A2S0WBF1</accession>
<keyword evidence="3" id="KW-1185">Reference proteome</keyword>
<feature type="compositionally biased region" description="Basic residues" evidence="1">
    <location>
        <begin position="465"/>
        <end position="477"/>
    </location>
</feature>
<dbReference type="GO" id="GO:0004519">
    <property type="term" value="F:endonuclease activity"/>
    <property type="evidence" value="ECO:0007669"/>
    <property type="project" value="UniProtKB-KW"/>
</dbReference>
<evidence type="ECO:0000256" key="1">
    <source>
        <dbReference type="SAM" id="MobiDB-lite"/>
    </source>
</evidence>
<dbReference type="KEGG" id="clia:C3E79_00065"/>
<dbReference type="EMBL" id="CP026948">
    <property type="protein sequence ID" value="AWB83084.1"/>
    <property type="molecule type" value="Genomic_DNA"/>
</dbReference>
<evidence type="ECO:0000313" key="3">
    <source>
        <dbReference type="Proteomes" id="UP000244754"/>
    </source>
</evidence>
<feature type="region of interest" description="Disordered" evidence="1">
    <location>
        <begin position="99"/>
        <end position="145"/>
    </location>
</feature>
<dbReference type="Proteomes" id="UP000244754">
    <property type="component" value="Chromosome"/>
</dbReference>
<keyword evidence="2" id="KW-0255">Endonuclease</keyword>
<protein>
    <submittedName>
        <fullName evidence="2">HNH endonuclease</fullName>
    </submittedName>
</protein>
<dbReference type="AlphaFoldDB" id="A0A2S0WBF1"/>
<dbReference type="GO" id="GO:0003676">
    <property type="term" value="F:nucleic acid binding"/>
    <property type="evidence" value="ECO:0007669"/>
    <property type="project" value="InterPro"/>
</dbReference>
<dbReference type="InterPro" id="IPR003615">
    <property type="entry name" value="HNH_nuc"/>
</dbReference>
<feature type="region of interest" description="Disordered" evidence="1">
    <location>
        <begin position="435"/>
        <end position="486"/>
    </location>
</feature>
<dbReference type="CDD" id="cd00085">
    <property type="entry name" value="HNHc"/>
    <property type="match status" value="1"/>
</dbReference>
<name>A0A2S0WBF1_9CORY</name>
<dbReference type="OrthoDB" id="4398180at2"/>
<reference evidence="3" key="1">
    <citation type="submission" date="2018-01" db="EMBL/GenBank/DDBJ databases">
        <authorList>
            <person name="Li J."/>
        </authorList>
    </citation>
    <scope>NUCLEOTIDE SEQUENCE [LARGE SCALE GENOMIC DNA]</scope>
    <source>
        <strain evidence="3">2184</strain>
    </source>
</reference>
<dbReference type="InterPro" id="IPR002711">
    <property type="entry name" value="HNH"/>
</dbReference>
<dbReference type="Gene3D" id="1.10.30.50">
    <property type="match status" value="1"/>
</dbReference>
<evidence type="ECO:0000313" key="2">
    <source>
        <dbReference type="EMBL" id="AWB83084.1"/>
    </source>
</evidence>
<feature type="compositionally biased region" description="Basic and acidic residues" evidence="1">
    <location>
        <begin position="117"/>
        <end position="145"/>
    </location>
</feature>
<dbReference type="RefSeq" id="WP_108403080.1">
    <property type="nucleotide sequence ID" value="NZ_CP026948.1"/>
</dbReference>